<reference evidence="2 3" key="1">
    <citation type="journal article" date="2016" name="Mol. Biol. Evol.">
        <title>Comparative Genomics of Early-Diverging Mushroom-Forming Fungi Provides Insights into the Origins of Lignocellulose Decay Capabilities.</title>
        <authorList>
            <person name="Nagy L.G."/>
            <person name="Riley R."/>
            <person name="Tritt A."/>
            <person name="Adam C."/>
            <person name="Daum C."/>
            <person name="Floudas D."/>
            <person name="Sun H."/>
            <person name="Yadav J.S."/>
            <person name="Pangilinan J."/>
            <person name="Larsson K.H."/>
            <person name="Matsuura K."/>
            <person name="Barry K."/>
            <person name="Labutti K."/>
            <person name="Kuo R."/>
            <person name="Ohm R.A."/>
            <person name="Bhattacharya S.S."/>
            <person name="Shirouzu T."/>
            <person name="Yoshinaga Y."/>
            <person name="Martin F.M."/>
            <person name="Grigoriev I.V."/>
            <person name="Hibbett D.S."/>
        </authorList>
    </citation>
    <scope>NUCLEOTIDE SEQUENCE [LARGE SCALE GENOMIC DNA]</scope>
    <source>
        <strain evidence="2 3">CBS 109695</strain>
    </source>
</reference>
<dbReference type="Proteomes" id="UP000076532">
    <property type="component" value="Unassembled WGS sequence"/>
</dbReference>
<proteinExistence type="predicted"/>
<keyword evidence="3" id="KW-1185">Reference proteome</keyword>
<name>A0A167T464_9AGAM</name>
<gene>
    <name evidence="2" type="ORF">FIBSPDRAFT_969866</name>
</gene>
<feature type="compositionally biased region" description="Polar residues" evidence="1">
    <location>
        <begin position="165"/>
        <end position="186"/>
    </location>
</feature>
<evidence type="ECO:0000313" key="3">
    <source>
        <dbReference type="Proteomes" id="UP000076532"/>
    </source>
</evidence>
<evidence type="ECO:0000313" key="2">
    <source>
        <dbReference type="EMBL" id="KZP02542.1"/>
    </source>
</evidence>
<evidence type="ECO:0000256" key="1">
    <source>
        <dbReference type="SAM" id="MobiDB-lite"/>
    </source>
</evidence>
<sequence>MLTSSAPAPCCPCTPQLANRIVSYRTLPLPIPRAQPPPSYSSSLRPPDSRRLSPSGLAYPAASPPKSRLRTTIFATSKSEAVPHDAEGTTSLNISGPVLITPLSSRSTYVVLHFPSSPSTCATTCASTVLFGSIPPSSFPTLVSLRACAPRCVASLKSRPRTRIVASSESNAVPTMQKGTPQSHLSAGNPRPAGYTTALGRDGDGSPWRGLWQWGAVYGD</sequence>
<protein>
    <submittedName>
        <fullName evidence="2">Uncharacterized protein</fullName>
    </submittedName>
</protein>
<dbReference type="EMBL" id="KV418476">
    <property type="protein sequence ID" value="KZP02542.1"/>
    <property type="molecule type" value="Genomic_DNA"/>
</dbReference>
<feature type="region of interest" description="Disordered" evidence="1">
    <location>
        <begin position="165"/>
        <end position="202"/>
    </location>
</feature>
<organism evidence="2 3">
    <name type="scientific">Athelia psychrophila</name>
    <dbReference type="NCBI Taxonomy" id="1759441"/>
    <lineage>
        <taxon>Eukaryota</taxon>
        <taxon>Fungi</taxon>
        <taxon>Dikarya</taxon>
        <taxon>Basidiomycota</taxon>
        <taxon>Agaricomycotina</taxon>
        <taxon>Agaricomycetes</taxon>
        <taxon>Agaricomycetidae</taxon>
        <taxon>Atheliales</taxon>
        <taxon>Atheliaceae</taxon>
        <taxon>Athelia</taxon>
    </lineage>
</organism>
<feature type="region of interest" description="Disordered" evidence="1">
    <location>
        <begin position="33"/>
        <end position="64"/>
    </location>
</feature>
<accession>A0A167T464</accession>
<feature type="compositionally biased region" description="Low complexity" evidence="1">
    <location>
        <begin position="40"/>
        <end position="57"/>
    </location>
</feature>
<dbReference type="AlphaFoldDB" id="A0A167T464"/>